<evidence type="ECO:0000313" key="3">
    <source>
        <dbReference type="Proteomes" id="UP000031130"/>
    </source>
</evidence>
<gene>
    <name evidence="2" type="ORF">UPTC3659_0952</name>
</gene>
<keyword evidence="1" id="KW-0472">Membrane</keyword>
<evidence type="ECO:0000313" key="2">
    <source>
        <dbReference type="EMBL" id="AJD01795.1"/>
    </source>
</evidence>
<keyword evidence="1" id="KW-0812">Transmembrane</keyword>
<dbReference type="KEGG" id="cln:UPTC3659_0952"/>
<reference evidence="2 3" key="1">
    <citation type="journal article" date="2014" name="Genome Biol. Evol.">
        <title>Comparative Genomics of the Campylobacter lari Group.</title>
        <authorList>
            <person name="Miller W.G."/>
            <person name="Yee E."/>
            <person name="Chapman M.H."/>
            <person name="Smith T.P."/>
            <person name="Bono J.L."/>
            <person name="Huynh S."/>
            <person name="Parker C.T."/>
            <person name="Vandamme P."/>
            <person name="Luong K."/>
            <person name="Korlach J."/>
        </authorList>
    </citation>
    <scope>NUCLEOTIDE SEQUENCE [LARGE SCALE GENOMIC DNA]</scope>
    <source>
        <strain evidence="3">RM3659</strain>
    </source>
</reference>
<protein>
    <submittedName>
        <fullName evidence="2">Uncharacterized protein</fullName>
    </submittedName>
</protein>
<dbReference type="HOGENOM" id="CLU_1465656_0_0_7"/>
<name>A0A0A8HYG0_CAMLA</name>
<proteinExistence type="predicted"/>
<keyword evidence="1" id="KW-1133">Transmembrane helix</keyword>
<evidence type="ECO:0000256" key="1">
    <source>
        <dbReference type="SAM" id="Phobius"/>
    </source>
</evidence>
<dbReference type="Proteomes" id="UP000031130">
    <property type="component" value="Chromosome"/>
</dbReference>
<dbReference type="EMBL" id="CP007775">
    <property type="protein sequence ID" value="AJD01795.1"/>
    <property type="molecule type" value="Genomic_DNA"/>
</dbReference>
<dbReference type="OrthoDB" id="5325618at2"/>
<feature type="transmembrane region" description="Helical" evidence="1">
    <location>
        <begin position="6"/>
        <end position="30"/>
    </location>
</feature>
<feature type="transmembrane region" description="Helical" evidence="1">
    <location>
        <begin position="51"/>
        <end position="74"/>
    </location>
</feature>
<organism evidence="2 3">
    <name type="scientific">Campylobacter lari NCTC 11845</name>
    <dbReference type="NCBI Taxonomy" id="1388749"/>
    <lineage>
        <taxon>Bacteria</taxon>
        <taxon>Pseudomonadati</taxon>
        <taxon>Campylobacterota</taxon>
        <taxon>Epsilonproteobacteria</taxon>
        <taxon>Campylobacterales</taxon>
        <taxon>Campylobacteraceae</taxon>
        <taxon>Campylobacter</taxon>
    </lineage>
</organism>
<accession>A0A0A8HYG0</accession>
<dbReference type="AlphaFoldDB" id="A0A0A8HYG0"/>
<sequence>MLEFFVNLLIFILIFFFFVFIFSIILYFIFKIFYKLKNKTKTINFKTIFKKFTLFLLPAYLLLFLVGGCSYKYMDPQYYEFRSLCKDIDNKVIIYNKAYWELYGDFTKKKPSIEKRVKDDGYEYFYYEKLNETFTYYDIKDTIKSEKRNGNIITIVYDKKYKKMPKPFATYIRYKYENDGVFLRGDEGSGLYFRYEEVFTCSYFDNFK</sequence>